<evidence type="ECO:0000313" key="3">
    <source>
        <dbReference type="Proteomes" id="UP001358586"/>
    </source>
</evidence>
<proteinExistence type="predicted"/>
<comment type="caution">
    <text evidence="2">The sequence shown here is derived from an EMBL/GenBank/DDBJ whole genome shotgun (WGS) entry which is preliminary data.</text>
</comment>
<sequence length="146" mass="16739">MDKPASLKQKDHPKVRKGARRDMDAKLDEMIQWMQEIGTILQEFIRMNGLRTPSYPPNLFRLTLTHQDEGANLEEEGVAQEYPRTEDEYEVTFQPQFSTPKGPVIRSPTYQAPSMSGSSHRTYVKGKGKAPMEQKHSHPLVDPEED</sequence>
<feature type="region of interest" description="Disordered" evidence="1">
    <location>
        <begin position="94"/>
        <end position="146"/>
    </location>
</feature>
<evidence type="ECO:0000313" key="2">
    <source>
        <dbReference type="EMBL" id="KAK5820029.1"/>
    </source>
</evidence>
<feature type="compositionally biased region" description="Polar residues" evidence="1">
    <location>
        <begin position="108"/>
        <end position="121"/>
    </location>
</feature>
<dbReference type="EMBL" id="JARKNE010000007">
    <property type="protein sequence ID" value="KAK5820029.1"/>
    <property type="molecule type" value="Genomic_DNA"/>
</dbReference>
<feature type="compositionally biased region" description="Basic and acidic residues" evidence="1">
    <location>
        <begin position="130"/>
        <end position="146"/>
    </location>
</feature>
<dbReference type="Proteomes" id="UP001358586">
    <property type="component" value="Chromosome 7"/>
</dbReference>
<feature type="region of interest" description="Disordered" evidence="1">
    <location>
        <begin position="1"/>
        <end position="22"/>
    </location>
</feature>
<protein>
    <submittedName>
        <fullName evidence="2">Uncharacterized protein</fullName>
    </submittedName>
</protein>
<feature type="compositionally biased region" description="Basic and acidic residues" evidence="1">
    <location>
        <begin position="1"/>
        <end position="12"/>
    </location>
</feature>
<evidence type="ECO:0000256" key="1">
    <source>
        <dbReference type="SAM" id="MobiDB-lite"/>
    </source>
</evidence>
<name>A0ABR0PFL6_GOSAR</name>
<accession>A0ABR0PFL6</accession>
<reference evidence="2 3" key="1">
    <citation type="submission" date="2023-03" db="EMBL/GenBank/DDBJ databases">
        <title>WGS of Gossypium arboreum.</title>
        <authorList>
            <person name="Yu D."/>
        </authorList>
    </citation>
    <scope>NUCLEOTIDE SEQUENCE [LARGE SCALE GENOMIC DNA]</scope>
    <source>
        <tissue evidence="2">Leaf</tissue>
    </source>
</reference>
<gene>
    <name evidence="2" type="ORF">PVK06_025073</name>
</gene>
<organism evidence="2 3">
    <name type="scientific">Gossypium arboreum</name>
    <name type="common">Tree cotton</name>
    <name type="synonym">Gossypium nanking</name>
    <dbReference type="NCBI Taxonomy" id="29729"/>
    <lineage>
        <taxon>Eukaryota</taxon>
        <taxon>Viridiplantae</taxon>
        <taxon>Streptophyta</taxon>
        <taxon>Embryophyta</taxon>
        <taxon>Tracheophyta</taxon>
        <taxon>Spermatophyta</taxon>
        <taxon>Magnoliopsida</taxon>
        <taxon>eudicotyledons</taxon>
        <taxon>Gunneridae</taxon>
        <taxon>Pentapetalae</taxon>
        <taxon>rosids</taxon>
        <taxon>malvids</taxon>
        <taxon>Malvales</taxon>
        <taxon>Malvaceae</taxon>
        <taxon>Malvoideae</taxon>
        <taxon>Gossypium</taxon>
    </lineage>
</organism>
<keyword evidence="3" id="KW-1185">Reference proteome</keyword>